<evidence type="ECO:0000313" key="3">
    <source>
        <dbReference type="Proteomes" id="UP001164746"/>
    </source>
</evidence>
<organism evidence="2 3">
    <name type="scientific">Mya arenaria</name>
    <name type="common">Soft-shell clam</name>
    <dbReference type="NCBI Taxonomy" id="6604"/>
    <lineage>
        <taxon>Eukaryota</taxon>
        <taxon>Metazoa</taxon>
        <taxon>Spiralia</taxon>
        <taxon>Lophotrochozoa</taxon>
        <taxon>Mollusca</taxon>
        <taxon>Bivalvia</taxon>
        <taxon>Autobranchia</taxon>
        <taxon>Heteroconchia</taxon>
        <taxon>Euheterodonta</taxon>
        <taxon>Imparidentia</taxon>
        <taxon>Neoheterodontei</taxon>
        <taxon>Myida</taxon>
        <taxon>Myoidea</taxon>
        <taxon>Myidae</taxon>
        <taxon>Mya</taxon>
    </lineage>
</organism>
<keyword evidence="3" id="KW-1185">Reference proteome</keyword>
<evidence type="ECO:0000256" key="1">
    <source>
        <dbReference type="SAM" id="MobiDB-lite"/>
    </source>
</evidence>
<feature type="non-terminal residue" evidence="2">
    <location>
        <position position="184"/>
    </location>
</feature>
<gene>
    <name evidence="2" type="ORF">MAR_003853</name>
</gene>
<dbReference type="EMBL" id="CP111020">
    <property type="protein sequence ID" value="WAR13748.1"/>
    <property type="molecule type" value="Genomic_DNA"/>
</dbReference>
<accession>A0ABY7EZ17</accession>
<protein>
    <submittedName>
        <fullName evidence="2">Uncharacterized protein</fullName>
    </submittedName>
</protein>
<proteinExistence type="predicted"/>
<reference evidence="2" key="1">
    <citation type="submission" date="2022-11" db="EMBL/GenBank/DDBJ databases">
        <title>Centuries of genome instability and evolution in soft-shell clam transmissible cancer (bioRxiv).</title>
        <authorList>
            <person name="Hart S.F.M."/>
            <person name="Yonemitsu M.A."/>
            <person name="Giersch R.M."/>
            <person name="Beal B.F."/>
            <person name="Arriagada G."/>
            <person name="Davis B.W."/>
            <person name="Ostrander E.A."/>
            <person name="Goff S.P."/>
            <person name="Metzger M.J."/>
        </authorList>
    </citation>
    <scope>NUCLEOTIDE SEQUENCE</scope>
    <source>
        <strain evidence="2">MELC-2E11</strain>
        <tissue evidence="2">Siphon/mantle</tissue>
    </source>
</reference>
<dbReference type="Proteomes" id="UP001164746">
    <property type="component" value="Chromosome 9"/>
</dbReference>
<evidence type="ECO:0000313" key="2">
    <source>
        <dbReference type="EMBL" id="WAR13748.1"/>
    </source>
</evidence>
<sequence length="184" mass="20302">HLNATTEGQRAPVPVAHLTREALSDKTDPLPYRLTTASPGHSSFNVSLAGRTSSSQKSLPDMIIPRTPGSPELKIVEEVSPVGVKKHFKHQGRGFMHVSGQANVQTCALRRAIKETSSELGLMLKENNREKITIERVSWSELGSWLRVLMAEKTTPSTPDGLKGYMDDTHPYHEAVEITRKPQA</sequence>
<feature type="compositionally biased region" description="Polar residues" evidence="1">
    <location>
        <begin position="43"/>
        <end position="58"/>
    </location>
</feature>
<feature type="region of interest" description="Disordered" evidence="1">
    <location>
        <begin position="43"/>
        <end position="69"/>
    </location>
</feature>
<name>A0ABY7EZ17_MYAAR</name>
<feature type="non-terminal residue" evidence="2">
    <location>
        <position position="1"/>
    </location>
</feature>